<dbReference type="RefSeq" id="WP_006237434.1">
    <property type="nucleotide sequence ID" value="NZ_JH636049.1"/>
</dbReference>
<dbReference type="AlphaFoldDB" id="I0UZL2"/>
<dbReference type="GO" id="GO:0006071">
    <property type="term" value="P:glycerol metabolic process"/>
    <property type="evidence" value="ECO:0007669"/>
    <property type="project" value="InterPro"/>
</dbReference>
<dbReference type="Pfam" id="PF02734">
    <property type="entry name" value="Dak2"/>
    <property type="match status" value="1"/>
</dbReference>
<dbReference type="InterPro" id="IPR033470">
    <property type="entry name" value="FakA-like_C"/>
</dbReference>
<dbReference type="STRING" id="882086.SacxiDRAFT_1054"/>
<reference evidence="2 3" key="1">
    <citation type="submission" date="2012-01" db="EMBL/GenBank/DDBJ databases">
        <title>Improved High-Quality Draft sequence of Saccharomonospora xinjiangensis XJ-54.</title>
        <authorList>
            <consortium name="US DOE Joint Genome Institute"/>
            <person name="Lucas S."/>
            <person name="Han J."/>
            <person name="Lapidus A."/>
            <person name="Cheng J.-F."/>
            <person name="Goodwin L."/>
            <person name="Pitluck S."/>
            <person name="Peters L."/>
            <person name="Mikhailova N."/>
            <person name="Teshima H."/>
            <person name="Detter J.C."/>
            <person name="Han C."/>
            <person name="Tapia R."/>
            <person name="Land M."/>
            <person name="Hauser L."/>
            <person name="Kyrpides N."/>
            <person name="Ivanova N."/>
            <person name="Pagani I."/>
            <person name="Brambilla E.-M."/>
            <person name="Klenk H.-P."/>
            <person name="Woyke T."/>
        </authorList>
    </citation>
    <scope>NUCLEOTIDE SEQUENCE [LARGE SCALE GENOMIC DNA]</scope>
    <source>
        <strain evidence="2 3">XJ-54</strain>
    </source>
</reference>
<dbReference type="PROSITE" id="PS51480">
    <property type="entry name" value="DHAL"/>
    <property type="match status" value="1"/>
</dbReference>
<dbReference type="HOGENOM" id="CLU_017496_0_1_11"/>
<keyword evidence="3" id="KW-1185">Reference proteome</keyword>
<accession>I0UZL2</accession>
<dbReference type="Pfam" id="PF21645">
    <property type="entry name" value="FakA-like_M"/>
    <property type="match status" value="1"/>
</dbReference>
<dbReference type="InterPro" id="IPR036117">
    <property type="entry name" value="DhaL_dom_sf"/>
</dbReference>
<dbReference type="SUPFAM" id="SSF101473">
    <property type="entry name" value="DhaL-like"/>
    <property type="match status" value="1"/>
</dbReference>
<sequence length="551" mass="54865">MRASGASDVALDADAVRRWIDVCLRDLRALRADIDDINVFPVADSDTGSNLLHTMIAARDGLDGLTADAAGSAGAALTAVADAAVRSAKGNSGVILSQVLRGMASSALGAPELGGAALANALKAADVAATRAVARPVAGTMLSVLHATSAALDGHAASGGGAFACSAAEVAELAAKTAAEALANTPNQLAALAVAGVVDAGGRGLVVVLDALVEALTGVRTTVPVCAASHAHAGDDRPSRAWEVMYLLTVSGPATAADGLPELRRVLSALGDSVTVAEAGDGEYAIHVHCADIGAVLEAGLAHGRPHGVRVEPLLTPKPVDHPVTAADRAVVAVVHGEALARLVEAEGIPVLAIGAGGEPSTEDLLTLVTTTAATHVTVVPGGVRLTAAAERVTGHPMLEGRDVVVVPCASPVQVLAALAVHDPERRAGADVVAMAEAAAATRRGEVVVAAEDAITWVGRAAAGDVVGLIDGEVVLIEPGGAEGSLERAATGVLDRMLAVGGELVTVLAGEEAPGTITDVLAGHLRAERPDVELVCYPGGQTDAVLLMGVE</sequence>
<gene>
    <name evidence="2" type="ORF">SacxiDRAFT_1054</name>
</gene>
<keyword evidence="2" id="KW-0808">Transferase</keyword>
<evidence type="ECO:0000259" key="1">
    <source>
        <dbReference type="PROSITE" id="PS51480"/>
    </source>
</evidence>
<name>I0UZL2_9PSEU</name>
<protein>
    <submittedName>
        <fullName evidence="2">Putative kinase, dihydroxyacetone kinase</fullName>
    </submittedName>
</protein>
<evidence type="ECO:0000313" key="3">
    <source>
        <dbReference type="Proteomes" id="UP000004691"/>
    </source>
</evidence>
<proteinExistence type="predicted"/>
<dbReference type="Pfam" id="PF13684">
    <property type="entry name" value="FakA-like_C"/>
    <property type="match status" value="1"/>
</dbReference>
<dbReference type="InterPro" id="IPR050270">
    <property type="entry name" value="DegV_domain_contain"/>
</dbReference>
<dbReference type="PANTHER" id="PTHR33434">
    <property type="entry name" value="DEGV DOMAIN-CONTAINING PROTEIN DR_1986-RELATED"/>
    <property type="match status" value="1"/>
</dbReference>
<dbReference type="GO" id="GO:0004371">
    <property type="term" value="F:glycerone kinase activity"/>
    <property type="evidence" value="ECO:0007669"/>
    <property type="project" value="InterPro"/>
</dbReference>
<dbReference type="EMBL" id="JH636049">
    <property type="protein sequence ID" value="EID53315.1"/>
    <property type="molecule type" value="Genomic_DNA"/>
</dbReference>
<dbReference type="Gene3D" id="1.25.40.340">
    <property type="match status" value="1"/>
</dbReference>
<evidence type="ECO:0000313" key="2">
    <source>
        <dbReference type="EMBL" id="EID53315.1"/>
    </source>
</evidence>
<dbReference type="InterPro" id="IPR048394">
    <property type="entry name" value="FakA-like_M"/>
</dbReference>
<keyword evidence="2" id="KW-0418">Kinase</keyword>
<feature type="domain" description="DhaL" evidence="1">
    <location>
        <begin position="14"/>
        <end position="214"/>
    </location>
</feature>
<organism evidence="2 3">
    <name type="scientific">Saccharomonospora xinjiangensis XJ-54</name>
    <dbReference type="NCBI Taxonomy" id="882086"/>
    <lineage>
        <taxon>Bacteria</taxon>
        <taxon>Bacillati</taxon>
        <taxon>Actinomycetota</taxon>
        <taxon>Actinomycetes</taxon>
        <taxon>Pseudonocardiales</taxon>
        <taxon>Pseudonocardiaceae</taxon>
        <taxon>Saccharomonospora</taxon>
    </lineage>
</organism>
<dbReference type="Proteomes" id="UP000004691">
    <property type="component" value="Unassembled WGS sequence"/>
</dbReference>
<dbReference type="SMART" id="SM01120">
    <property type="entry name" value="Dak2"/>
    <property type="match status" value="1"/>
</dbReference>
<dbReference type="InterPro" id="IPR004007">
    <property type="entry name" value="DhaL_dom"/>
</dbReference>
<dbReference type="PANTHER" id="PTHR33434:SF4">
    <property type="entry name" value="PHOSPHATASE PROTEIN"/>
    <property type="match status" value="1"/>
</dbReference>
<dbReference type="eggNOG" id="COG1461">
    <property type="taxonomic scope" value="Bacteria"/>
</dbReference>
<dbReference type="SMART" id="SM01121">
    <property type="entry name" value="Dak1_2"/>
    <property type="match status" value="1"/>
</dbReference>